<evidence type="ECO:0000313" key="3">
    <source>
        <dbReference type="Proteomes" id="UP000321938"/>
    </source>
</evidence>
<proteinExistence type="predicted"/>
<dbReference type="RefSeq" id="WP_028873367.1">
    <property type="nucleotide sequence ID" value="NZ_VOSB01000002.1"/>
</dbReference>
<protein>
    <submittedName>
        <fullName evidence="2">Uncharacterized protein</fullName>
    </submittedName>
</protein>
<dbReference type="Proteomes" id="UP000321938">
    <property type="component" value="Unassembled WGS sequence"/>
</dbReference>
<dbReference type="OrthoDB" id="1139253at2"/>
<comment type="caution">
    <text evidence="2">The sequence shown here is derived from an EMBL/GenBank/DDBJ whole genome shotgun (WGS) entry which is preliminary data.</text>
</comment>
<dbReference type="STRING" id="1123037.GCA_000425305_00457"/>
<gene>
    <name evidence="2" type="ORF">ES692_01910</name>
</gene>
<name>A0A5C7BKJ2_9FLAO</name>
<keyword evidence="1" id="KW-0472">Membrane</keyword>
<organism evidence="2 3">
    <name type="scientific">Psychroserpens burtonensis</name>
    <dbReference type="NCBI Taxonomy" id="49278"/>
    <lineage>
        <taxon>Bacteria</taxon>
        <taxon>Pseudomonadati</taxon>
        <taxon>Bacteroidota</taxon>
        <taxon>Flavobacteriia</taxon>
        <taxon>Flavobacteriales</taxon>
        <taxon>Flavobacteriaceae</taxon>
        <taxon>Psychroserpens</taxon>
    </lineage>
</organism>
<keyword evidence="1" id="KW-0812">Transmembrane</keyword>
<dbReference type="EMBL" id="VOSB01000002">
    <property type="protein sequence ID" value="TXE20038.1"/>
    <property type="molecule type" value="Genomic_DNA"/>
</dbReference>
<evidence type="ECO:0000256" key="1">
    <source>
        <dbReference type="SAM" id="Phobius"/>
    </source>
</evidence>
<dbReference type="AlphaFoldDB" id="A0A5C7BKJ2"/>
<reference evidence="2 3" key="1">
    <citation type="submission" date="2019-08" db="EMBL/GenBank/DDBJ databases">
        <title>Genome of Psychroserpens burtonensis ACAM 167.</title>
        <authorList>
            <person name="Bowman J.P."/>
        </authorList>
    </citation>
    <scope>NUCLEOTIDE SEQUENCE [LARGE SCALE GENOMIC DNA]</scope>
    <source>
        <strain evidence="2 3">ACAM 167</strain>
    </source>
</reference>
<keyword evidence="3" id="KW-1185">Reference proteome</keyword>
<keyword evidence="1" id="KW-1133">Transmembrane helix</keyword>
<evidence type="ECO:0000313" key="2">
    <source>
        <dbReference type="EMBL" id="TXE20038.1"/>
    </source>
</evidence>
<feature type="transmembrane region" description="Helical" evidence="1">
    <location>
        <begin position="56"/>
        <end position="72"/>
    </location>
</feature>
<sequence length="103" mass="11929">METNSNIQDKIDLVLNSADTINETHISPFFKDKTMQRLFAEREVKTNVWSWFTPKIQLATLVCVLFFNVYAVREIKTTNYNESMSSFASDYGLTIESETSLFN</sequence>
<accession>A0A5C7BKJ2</accession>